<proteinExistence type="predicted"/>
<gene>
    <name evidence="1" type="ORF">DM02DRAFT_678259</name>
</gene>
<dbReference type="Proteomes" id="UP000244855">
    <property type="component" value="Unassembled WGS sequence"/>
</dbReference>
<evidence type="ECO:0000313" key="1">
    <source>
        <dbReference type="EMBL" id="PVH91067.1"/>
    </source>
</evidence>
<dbReference type="AlphaFoldDB" id="A0A2V1CZ77"/>
<accession>A0A2V1CZ77</accession>
<name>A0A2V1CZ77_9PLEO</name>
<dbReference type="EMBL" id="KZ805973">
    <property type="protein sequence ID" value="PVH91067.1"/>
    <property type="molecule type" value="Genomic_DNA"/>
</dbReference>
<organism evidence="1 2">
    <name type="scientific">Periconia macrospinosa</name>
    <dbReference type="NCBI Taxonomy" id="97972"/>
    <lineage>
        <taxon>Eukaryota</taxon>
        <taxon>Fungi</taxon>
        <taxon>Dikarya</taxon>
        <taxon>Ascomycota</taxon>
        <taxon>Pezizomycotina</taxon>
        <taxon>Dothideomycetes</taxon>
        <taxon>Pleosporomycetidae</taxon>
        <taxon>Pleosporales</taxon>
        <taxon>Massarineae</taxon>
        <taxon>Periconiaceae</taxon>
        <taxon>Periconia</taxon>
    </lineage>
</organism>
<reference evidence="1 2" key="1">
    <citation type="journal article" date="2018" name="Sci. Rep.">
        <title>Comparative genomics provides insights into the lifestyle and reveals functional heterogeneity of dark septate endophytic fungi.</title>
        <authorList>
            <person name="Knapp D.G."/>
            <person name="Nemeth J.B."/>
            <person name="Barry K."/>
            <person name="Hainaut M."/>
            <person name="Henrissat B."/>
            <person name="Johnson J."/>
            <person name="Kuo A."/>
            <person name="Lim J.H.P."/>
            <person name="Lipzen A."/>
            <person name="Nolan M."/>
            <person name="Ohm R.A."/>
            <person name="Tamas L."/>
            <person name="Grigoriev I.V."/>
            <person name="Spatafora J.W."/>
            <person name="Nagy L.G."/>
            <person name="Kovacs G.M."/>
        </authorList>
    </citation>
    <scope>NUCLEOTIDE SEQUENCE [LARGE SCALE GENOMIC DNA]</scope>
    <source>
        <strain evidence="1 2">DSE2036</strain>
    </source>
</reference>
<keyword evidence="2" id="KW-1185">Reference proteome</keyword>
<evidence type="ECO:0000313" key="2">
    <source>
        <dbReference type="Proteomes" id="UP000244855"/>
    </source>
</evidence>
<protein>
    <submittedName>
        <fullName evidence="1">Uncharacterized protein</fullName>
    </submittedName>
</protein>
<sequence length="70" mass="8277">MLDKLRHQLKTLLFLRVVRSLATLLWRLVAYTRWLSVDWGEAQVGPSRYLLRRSAVAKLLMMHNEKSALR</sequence>